<dbReference type="AlphaFoldDB" id="A0A2G2VI19"/>
<feature type="domain" description="F-box/LRR-repeat protein 15/At3g58940/PEG3-like LRR" evidence="1">
    <location>
        <begin position="2"/>
        <end position="135"/>
    </location>
</feature>
<gene>
    <name evidence="2" type="ORF">CQW23_28988</name>
</gene>
<evidence type="ECO:0000313" key="2">
    <source>
        <dbReference type="EMBL" id="PHT32651.1"/>
    </source>
</evidence>
<evidence type="ECO:0000313" key="3">
    <source>
        <dbReference type="Proteomes" id="UP000224567"/>
    </source>
</evidence>
<sequence>MNKWIDIALQNGVKDIVYENPYHRFPIIKVLAAKFLRELDLSNCDMMHVSESSRAANSHSLRKLYLSYVWLNENVLQALLNSCPLIVSLVLKSCKGLGKIELLNLQKIKSISIKTTTNKHVKIEAPTLEHLSFSNYSSKNLNVVECKNLKYLELNKVEIPDGLLDNLISKSQFLEVLKIQYRSGIRDIDSSNLVSLEYIGNQIPQLEMTSESSLLKLSKIFLYHNNYIDAEWFRKLRNFLSNVTSLPRWQLLKACDKQMDFEPNSTSKASLRGEDCPRPYKEIKDPLTHRCGTPTTPARPGLDIWSMDNIRRGPNNRNNELGEPDSDTMIQKWILGLTQPEKLAHEGRIVQDHIRRPITHPFSNVGYLTLLRTPRPR</sequence>
<dbReference type="InterPro" id="IPR053772">
    <property type="entry name" value="At1g61320/At1g61330-like"/>
</dbReference>
<keyword evidence="3" id="KW-1185">Reference proteome</keyword>
<proteinExistence type="predicted"/>
<dbReference type="PANTHER" id="PTHR34145:SF68">
    <property type="entry name" value="FBD DOMAIN-CONTAINING PROTEIN"/>
    <property type="match status" value="1"/>
</dbReference>
<accession>A0A2G2VI19</accession>
<comment type="caution">
    <text evidence="2">The sequence shown here is derived from an EMBL/GenBank/DDBJ whole genome shotgun (WGS) entry which is preliminary data.</text>
</comment>
<name>A0A2G2VI19_CAPBA</name>
<dbReference type="PANTHER" id="PTHR34145">
    <property type="entry name" value="OS02G0105600 PROTEIN"/>
    <property type="match status" value="1"/>
</dbReference>
<dbReference type="InterPro" id="IPR032675">
    <property type="entry name" value="LRR_dom_sf"/>
</dbReference>
<dbReference type="Proteomes" id="UP000224567">
    <property type="component" value="Unassembled WGS sequence"/>
</dbReference>
<reference evidence="3" key="2">
    <citation type="journal article" date="2017" name="J. Anim. Genet.">
        <title>Multiple reference genome sequences of hot pepper reveal the massive evolution of plant disease resistance genes by retroduplication.</title>
        <authorList>
            <person name="Kim S."/>
            <person name="Park J."/>
            <person name="Yeom S.-I."/>
            <person name="Kim Y.-M."/>
            <person name="Seo E."/>
            <person name="Kim K.-T."/>
            <person name="Kim M.-S."/>
            <person name="Lee J.M."/>
            <person name="Cheong K."/>
            <person name="Shin H.-S."/>
            <person name="Kim S.-B."/>
            <person name="Han K."/>
            <person name="Lee J."/>
            <person name="Park M."/>
            <person name="Lee H.-A."/>
            <person name="Lee H.-Y."/>
            <person name="Lee Y."/>
            <person name="Oh S."/>
            <person name="Lee J.H."/>
            <person name="Choi E."/>
            <person name="Choi E."/>
            <person name="Lee S.E."/>
            <person name="Jeon J."/>
            <person name="Kim H."/>
            <person name="Choi G."/>
            <person name="Song H."/>
            <person name="Lee J."/>
            <person name="Lee S.-C."/>
            <person name="Kwon J.-K."/>
            <person name="Lee H.-Y."/>
            <person name="Koo N."/>
            <person name="Hong Y."/>
            <person name="Kim R.W."/>
            <person name="Kang W.-H."/>
            <person name="Huh J.H."/>
            <person name="Kang B.-C."/>
            <person name="Yang T.-J."/>
            <person name="Lee Y.-H."/>
            <person name="Bennetzen J.L."/>
            <person name="Choi D."/>
        </authorList>
    </citation>
    <scope>NUCLEOTIDE SEQUENCE [LARGE SCALE GENOMIC DNA]</scope>
    <source>
        <strain evidence="3">cv. PBC81</strain>
    </source>
</reference>
<dbReference type="Pfam" id="PF24758">
    <property type="entry name" value="LRR_At5g56370"/>
    <property type="match status" value="1"/>
</dbReference>
<organism evidence="2 3">
    <name type="scientific">Capsicum baccatum</name>
    <name type="common">Peruvian pepper</name>
    <dbReference type="NCBI Taxonomy" id="33114"/>
    <lineage>
        <taxon>Eukaryota</taxon>
        <taxon>Viridiplantae</taxon>
        <taxon>Streptophyta</taxon>
        <taxon>Embryophyta</taxon>
        <taxon>Tracheophyta</taxon>
        <taxon>Spermatophyta</taxon>
        <taxon>Magnoliopsida</taxon>
        <taxon>eudicotyledons</taxon>
        <taxon>Gunneridae</taxon>
        <taxon>Pentapetalae</taxon>
        <taxon>asterids</taxon>
        <taxon>lamiids</taxon>
        <taxon>Solanales</taxon>
        <taxon>Solanaceae</taxon>
        <taxon>Solanoideae</taxon>
        <taxon>Capsiceae</taxon>
        <taxon>Capsicum</taxon>
    </lineage>
</organism>
<protein>
    <recommendedName>
        <fullName evidence="1">F-box/LRR-repeat protein 15/At3g58940/PEG3-like LRR domain-containing protein</fullName>
    </recommendedName>
</protein>
<dbReference type="Gene3D" id="3.80.10.10">
    <property type="entry name" value="Ribonuclease Inhibitor"/>
    <property type="match status" value="1"/>
</dbReference>
<evidence type="ECO:0000259" key="1">
    <source>
        <dbReference type="Pfam" id="PF24758"/>
    </source>
</evidence>
<dbReference type="InterPro" id="IPR055411">
    <property type="entry name" value="LRR_FXL15/At3g58940/PEG3-like"/>
</dbReference>
<dbReference type="SUPFAM" id="SSF52058">
    <property type="entry name" value="L domain-like"/>
    <property type="match status" value="1"/>
</dbReference>
<dbReference type="OrthoDB" id="1302995at2759"/>
<dbReference type="EMBL" id="MLFT02000012">
    <property type="protein sequence ID" value="PHT32651.1"/>
    <property type="molecule type" value="Genomic_DNA"/>
</dbReference>
<reference evidence="2 3" key="1">
    <citation type="journal article" date="2017" name="Genome Biol.">
        <title>New reference genome sequences of hot pepper reveal the massive evolution of plant disease-resistance genes by retroduplication.</title>
        <authorList>
            <person name="Kim S."/>
            <person name="Park J."/>
            <person name="Yeom S.I."/>
            <person name="Kim Y.M."/>
            <person name="Seo E."/>
            <person name="Kim K.T."/>
            <person name="Kim M.S."/>
            <person name="Lee J.M."/>
            <person name="Cheong K."/>
            <person name="Shin H.S."/>
            <person name="Kim S.B."/>
            <person name="Han K."/>
            <person name="Lee J."/>
            <person name="Park M."/>
            <person name="Lee H.A."/>
            <person name="Lee H.Y."/>
            <person name="Lee Y."/>
            <person name="Oh S."/>
            <person name="Lee J.H."/>
            <person name="Choi E."/>
            <person name="Choi E."/>
            <person name="Lee S.E."/>
            <person name="Jeon J."/>
            <person name="Kim H."/>
            <person name="Choi G."/>
            <person name="Song H."/>
            <person name="Lee J."/>
            <person name="Lee S.C."/>
            <person name="Kwon J.K."/>
            <person name="Lee H.Y."/>
            <person name="Koo N."/>
            <person name="Hong Y."/>
            <person name="Kim R.W."/>
            <person name="Kang W.H."/>
            <person name="Huh J.H."/>
            <person name="Kang B.C."/>
            <person name="Yang T.J."/>
            <person name="Lee Y.H."/>
            <person name="Bennetzen J.L."/>
            <person name="Choi D."/>
        </authorList>
    </citation>
    <scope>NUCLEOTIDE SEQUENCE [LARGE SCALE GENOMIC DNA]</scope>
    <source>
        <strain evidence="3">cv. PBC81</strain>
    </source>
</reference>